<gene>
    <name evidence="2" type="ORF">FHR99_003045</name>
</gene>
<evidence type="ECO:0000313" key="2">
    <source>
        <dbReference type="EMBL" id="MBB3048771.1"/>
    </source>
</evidence>
<dbReference type="Gene3D" id="3.10.20.30">
    <property type="match status" value="1"/>
</dbReference>
<dbReference type="SUPFAM" id="SSF54292">
    <property type="entry name" value="2Fe-2S ferredoxin-like"/>
    <property type="match status" value="1"/>
</dbReference>
<dbReference type="RefSeq" id="WP_183411535.1">
    <property type="nucleotide sequence ID" value="NZ_JACHWY010000003.1"/>
</dbReference>
<keyword evidence="3" id="KW-1185">Reference proteome</keyword>
<dbReference type="Pfam" id="PF00111">
    <property type="entry name" value="Fer2"/>
    <property type="match status" value="1"/>
</dbReference>
<dbReference type="InterPro" id="IPR036010">
    <property type="entry name" value="2Fe-2S_ferredoxin-like_sf"/>
</dbReference>
<dbReference type="InterPro" id="IPR012675">
    <property type="entry name" value="Beta-grasp_dom_sf"/>
</dbReference>
<organism evidence="2 3">
    <name type="scientific">Litorivivens lipolytica</name>
    <dbReference type="NCBI Taxonomy" id="1524264"/>
    <lineage>
        <taxon>Bacteria</taxon>
        <taxon>Pseudomonadati</taxon>
        <taxon>Pseudomonadota</taxon>
        <taxon>Gammaproteobacteria</taxon>
        <taxon>Litorivivens</taxon>
    </lineage>
</organism>
<dbReference type="AlphaFoldDB" id="A0A7W4W795"/>
<protein>
    <submittedName>
        <fullName evidence="2">Ferredoxin</fullName>
    </submittedName>
</protein>
<dbReference type="EMBL" id="JACHWY010000003">
    <property type="protein sequence ID" value="MBB3048771.1"/>
    <property type="molecule type" value="Genomic_DNA"/>
</dbReference>
<comment type="caution">
    <text evidence="2">The sequence shown here is derived from an EMBL/GenBank/DDBJ whole genome shotgun (WGS) entry which is preliminary data.</text>
</comment>
<reference evidence="2 3" key="1">
    <citation type="submission" date="2020-08" db="EMBL/GenBank/DDBJ databases">
        <title>Genomic Encyclopedia of Type Strains, Phase III (KMG-III): the genomes of soil and plant-associated and newly described type strains.</title>
        <authorList>
            <person name="Whitman W."/>
        </authorList>
    </citation>
    <scope>NUCLEOTIDE SEQUENCE [LARGE SCALE GENOMIC DNA]</scope>
    <source>
        <strain evidence="2 3">CECT 8654</strain>
    </source>
</reference>
<accession>A0A7W4W795</accession>
<name>A0A7W4W795_9GAMM</name>
<proteinExistence type="predicted"/>
<dbReference type="Proteomes" id="UP000537130">
    <property type="component" value="Unassembled WGS sequence"/>
</dbReference>
<dbReference type="GO" id="GO:0051536">
    <property type="term" value="F:iron-sulfur cluster binding"/>
    <property type="evidence" value="ECO:0007669"/>
    <property type="project" value="InterPro"/>
</dbReference>
<evidence type="ECO:0000259" key="1">
    <source>
        <dbReference type="Pfam" id="PF00111"/>
    </source>
</evidence>
<evidence type="ECO:0000313" key="3">
    <source>
        <dbReference type="Proteomes" id="UP000537130"/>
    </source>
</evidence>
<feature type="domain" description="2Fe-2S ferredoxin-type" evidence="1">
    <location>
        <begin position="12"/>
        <end position="58"/>
    </location>
</feature>
<sequence length="190" mass="21180">MAHRSFRIHLSDGRSFPGRTDHTLLRQLQDAGCRVPVACSNGNCGRCFARSDSGDQIPLCTTYAEADVALTLPFVAHWRRYRCQLIEARTGELVLRLPAGRITAEGDQWLVCSEAGIQNAALIRREGRVLRLACQDTTPHSMITVINVESATNGRYQLREGAHTLLRNLTASTARELQQSLIHYELSITH</sequence>
<dbReference type="CDD" id="cd00207">
    <property type="entry name" value="fer2"/>
    <property type="match status" value="1"/>
</dbReference>
<dbReference type="InterPro" id="IPR001041">
    <property type="entry name" value="2Fe-2S_ferredoxin-type"/>
</dbReference>